<organism evidence="1">
    <name type="scientific">marine metagenome</name>
    <dbReference type="NCBI Taxonomy" id="408172"/>
    <lineage>
        <taxon>unclassified sequences</taxon>
        <taxon>metagenomes</taxon>
        <taxon>ecological metagenomes</taxon>
    </lineage>
</organism>
<sequence length="193" mass="22084">MDVVARYLTEKFGEETQVKSCYQTFPGMSRETWFVFAEQGKAAKKDCNLVIRVNPPSGGGVPVPLEVEWGVYEKLWGSPVPIAKPLWFDKGIDFAEGRAHMVRELVDGHTEVEGIDLPGEEGDRIRKHTAFKHAERLAQLHSLDWEEYGLDKVLPVPSSPSQSMRLEFEIWKKHWEEGKTDPFPIISEALYWL</sequence>
<dbReference type="EMBL" id="UINC01175251">
    <property type="protein sequence ID" value="SVD81780.1"/>
    <property type="molecule type" value="Genomic_DNA"/>
</dbReference>
<dbReference type="SUPFAM" id="SSF56112">
    <property type="entry name" value="Protein kinase-like (PK-like)"/>
    <property type="match status" value="1"/>
</dbReference>
<evidence type="ECO:0008006" key="2">
    <source>
        <dbReference type="Google" id="ProtNLM"/>
    </source>
</evidence>
<feature type="non-terminal residue" evidence="1">
    <location>
        <position position="193"/>
    </location>
</feature>
<evidence type="ECO:0000313" key="1">
    <source>
        <dbReference type="EMBL" id="SVD81780.1"/>
    </source>
</evidence>
<protein>
    <recommendedName>
        <fullName evidence="2">Aminoglycoside phosphotransferase domain-containing protein</fullName>
    </recommendedName>
</protein>
<dbReference type="AlphaFoldDB" id="A0A382YFA2"/>
<name>A0A382YFA2_9ZZZZ</name>
<proteinExistence type="predicted"/>
<dbReference type="InterPro" id="IPR011009">
    <property type="entry name" value="Kinase-like_dom_sf"/>
</dbReference>
<reference evidence="1" key="1">
    <citation type="submission" date="2018-05" db="EMBL/GenBank/DDBJ databases">
        <authorList>
            <person name="Lanie J.A."/>
            <person name="Ng W.-L."/>
            <person name="Kazmierczak K.M."/>
            <person name="Andrzejewski T.M."/>
            <person name="Davidsen T.M."/>
            <person name="Wayne K.J."/>
            <person name="Tettelin H."/>
            <person name="Glass J.I."/>
            <person name="Rusch D."/>
            <person name="Podicherti R."/>
            <person name="Tsui H.-C.T."/>
            <person name="Winkler M.E."/>
        </authorList>
    </citation>
    <scope>NUCLEOTIDE SEQUENCE</scope>
</reference>
<dbReference type="Gene3D" id="3.30.200.20">
    <property type="entry name" value="Phosphorylase Kinase, domain 1"/>
    <property type="match status" value="1"/>
</dbReference>
<accession>A0A382YFA2</accession>
<gene>
    <name evidence="1" type="ORF">METZ01_LOCUS434634</name>
</gene>